<accession>A0A518CM26</accession>
<dbReference type="AlphaFoldDB" id="A0A518CM26"/>
<dbReference type="EMBL" id="CP036281">
    <property type="protein sequence ID" value="QDU80272.1"/>
    <property type="molecule type" value="Genomic_DNA"/>
</dbReference>
<keyword evidence="1" id="KW-0732">Signal</keyword>
<dbReference type="Proteomes" id="UP000317178">
    <property type="component" value="Chromosome"/>
</dbReference>
<dbReference type="Pfam" id="PF04734">
    <property type="entry name" value="Ceramidase_alk"/>
    <property type="match status" value="1"/>
</dbReference>
<evidence type="ECO:0000313" key="4">
    <source>
        <dbReference type="Proteomes" id="UP000317178"/>
    </source>
</evidence>
<dbReference type="OrthoDB" id="264270at2"/>
<dbReference type="InterPro" id="IPR031329">
    <property type="entry name" value="NEUT/ALK_ceramidase_N"/>
</dbReference>
<evidence type="ECO:0000259" key="2">
    <source>
        <dbReference type="Pfam" id="PF04734"/>
    </source>
</evidence>
<gene>
    <name evidence="3" type="ORF">Pla110_19970</name>
</gene>
<reference evidence="3 4" key="1">
    <citation type="submission" date="2019-02" db="EMBL/GenBank/DDBJ databases">
        <title>Deep-cultivation of Planctomycetes and their phenomic and genomic characterization uncovers novel biology.</title>
        <authorList>
            <person name="Wiegand S."/>
            <person name="Jogler M."/>
            <person name="Boedeker C."/>
            <person name="Pinto D."/>
            <person name="Vollmers J."/>
            <person name="Rivas-Marin E."/>
            <person name="Kohn T."/>
            <person name="Peeters S.H."/>
            <person name="Heuer A."/>
            <person name="Rast P."/>
            <person name="Oberbeckmann S."/>
            <person name="Bunk B."/>
            <person name="Jeske O."/>
            <person name="Meyerdierks A."/>
            <person name="Storesund J.E."/>
            <person name="Kallscheuer N."/>
            <person name="Luecker S."/>
            <person name="Lage O.M."/>
            <person name="Pohl T."/>
            <person name="Merkel B.J."/>
            <person name="Hornburger P."/>
            <person name="Mueller R.-W."/>
            <person name="Bruemmer F."/>
            <person name="Labrenz M."/>
            <person name="Spormann A.M."/>
            <person name="Op den Camp H."/>
            <person name="Overmann J."/>
            <person name="Amann R."/>
            <person name="Jetten M.S.M."/>
            <person name="Mascher T."/>
            <person name="Medema M.H."/>
            <person name="Devos D.P."/>
            <person name="Kaster A.-K."/>
            <person name="Ovreas L."/>
            <person name="Rohde M."/>
            <person name="Galperin M.Y."/>
            <person name="Jogler C."/>
        </authorList>
    </citation>
    <scope>NUCLEOTIDE SEQUENCE [LARGE SCALE GENOMIC DNA]</scope>
    <source>
        <strain evidence="3 4">Pla110</strain>
    </source>
</reference>
<evidence type="ECO:0000256" key="1">
    <source>
        <dbReference type="SAM" id="SignalP"/>
    </source>
</evidence>
<keyword evidence="4" id="KW-1185">Reference proteome</keyword>
<evidence type="ECO:0000313" key="3">
    <source>
        <dbReference type="EMBL" id="QDU80272.1"/>
    </source>
</evidence>
<name>A0A518CM26_9PLAN</name>
<dbReference type="RefSeq" id="WP_144995533.1">
    <property type="nucleotide sequence ID" value="NZ_CP036281.1"/>
</dbReference>
<feature type="domain" description="Neutral/alkaline non-lysosomal ceramidase N-terminal" evidence="2">
    <location>
        <begin position="31"/>
        <end position="254"/>
    </location>
</feature>
<proteinExistence type="predicted"/>
<protein>
    <submittedName>
        <fullName evidence="3">Neutral/alkaline non-lysosomal ceramidase</fullName>
    </submittedName>
</protein>
<dbReference type="KEGG" id="plon:Pla110_19970"/>
<feature type="chain" id="PRO_5021753756" evidence="1">
    <location>
        <begin position="27"/>
        <end position="460"/>
    </location>
</feature>
<feature type="signal peptide" evidence="1">
    <location>
        <begin position="1"/>
        <end position="26"/>
    </location>
</feature>
<sequence length="460" mass="50417" precursor="true">MIKLIGRTASLLACFSFLLLGTHLQAGWQAGAAKIVITPEEDMWMAGYASRKTPSEGVLQDLHAKSLVLADDEGNKIVMVTTDLVGIPRIIRENVVSAVSKKHQLRPDQILLNASHTHCGPELRPSKSTIYELDPAIAAQCHEYRLALEKKIEQVISESLKDLEPVDVTYTYGRAGFAMNRRYPLPNGSFKNSPYPAGPVQQQVPVLTAKTAEGGLKAILFGYACHNTTTGIMQFNGDYAGAAQAILEKSHPGTIALFMEGCGGDQNPYPRGQEKNIEQHGTALALAVETALQDIRPTPLTGKIETVLGEVPIPFAKMPTRSELEEKLEDGNVYVRRHARLMLNRLDTEGSIPAEYPYMVQCLQLGNELTMVALAGEVVVDYDHLIREQLPVKNLWIAGYSNDVFGYVPSLRVLKEGGYEGGEAMIYSNLPGPFADSVEDRILGEVQKLYGELENEKSAP</sequence>
<organism evidence="3 4">
    <name type="scientific">Polystyrenella longa</name>
    <dbReference type="NCBI Taxonomy" id="2528007"/>
    <lineage>
        <taxon>Bacteria</taxon>
        <taxon>Pseudomonadati</taxon>
        <taxon>Planctomycetota</taxon>
        <taxon>Planctomycetia</taxon>
        <taxon>Planctomycetales</taxon>
        <taxon>Planctomycetaceae</taxon>
        <taxon>Polystyrenella</taxon>
    </lineage>
</organism>